<feature type="compositionally biased region" description="Basic and acidic residues" evidence="1">
    <location>
        <begin position="23"/>
        <end position="45"/>
    </location>
</feature>
<protein>
    <submittedName>
        <fullName evidence="2">Uncharacterized protein</fullName>
    </submittedName>
</protein>
<evidence type="ECO:0000313" key="3">
    <source>
        <dbReference type="Proteomes" id="UP000467840"/>
    </source>
</evidence>
<organism evidence="2 3">
    <name type="scientific">Hevea brasiliensis</name>
    <name type="common">Para rubber tree</name>
    <name type="synonym">Siphonia brasiliensis</name>
    <dbReference type="NCBI Taxonomy" id="3981"/>
    <lineage>
        <taxon>Eukaryota</taxon>
        <taxon>Viridiplantae</taxon>
        <taxon>Streptophyta</taxon>
        <taxon>Embryophyta</taxon>
        <taxon>Tracheophyta</taxon>
        <taxon>Spermatophyta</taxon>
        <taxon>Magnoliopsida</taxon>
        <taxon>eudicotyledons</taxon>
        <taxon>Gunneridae</taxon>
        <taxon>Pentapetalae</taxon>
        <taxon>rosids</taxon>
        <taxon>fabids</taxon>
        <taxon>Malpighiales</taxon>
        <taxon>Euphorbiaceae</taxon>
        <taxon>Crotonoideae</taxon>
        <taxon>Micrandreae</taxon>
        <taxon>Hevea</taxon>
    </lineage>
</organism>
<reference evidence="2 3" key="1">
    <citation type="journal article" date="2020" name="Mol. Plant">
        <title>The Chromosome-Based Rubber Tree Genome Provides New Insights into Spurge Genome Evolution and Rubber Biosynthesis.</title>
        <authorList>
            <person name="Liu J."/>
            <person name="Shi C."/>
            <person name="Shi C.C."/>
            <person name="Li W."/>
            <person name="Zhang Q.J."/>
            <person name="Zhang Y."/>
            <person name="Li K."/>
            <person name="Lu H.F."/>
            <person name="Shi C."/>
            <person name="Zhu S.T."/>
            <person name="Xiao Z.Y."/>
            <person name="Nan H."/>
            <person name="Yue Y."/>
            <person name="Zhu X.G."/>
            <person name="Wu Y."/>
            <person name="Hong X.N."/>
            <person name="Fan G.Y."/>
            <person name="Tong Y."/>
            <person name="Zhang D."/>
            <person name="Mao C.L."/>
            <person name="Liu Y.L."/>
            <person name="Hao S.J."/>
            <person name="Liu W.Q."/>
            <person name="Lv M.Q."/>
            <person name="Zhang H.B."/>
            <person name="Liu Y."/>
            <person name="Hu-Tang G.R."/>
            <person name="Wang J.P."/>
            <person name="Wang J.H."/>
            <person name="Sun Y.H."/>
            <person name="Ni S.B."/>
            <person name="Chen W.B."/>
            <person name="Zhang X.C."/>
            <person name="Jiao Y.N."/>
            <person name="Eichler E.E."/>
            <person name="Li G.H."/>
            <person name="Liu X."/>
            <person name="Gao L.Z."/>
        </authorList>
    </citation>
    <scope>NUCLEOTIDE SEQUENCE [LARGE SCALE GENOMIC DNA]</scope>
    <source>
        <strain evidence="3">cv. GT1</strain>
        <tissue evidence="2">Leaf</tissue>
    </source>
</reference>
<dbReference type="AlphaFoldDB" id="A0A6A6LFA1"/>
<gene>
    <name evidence="2" type="ORF">GH714_008654</name>
</gene>
<dbReference type="Proteomes" id="UP000467840">
    <property type="component" value="Chromosome 4"/>
</dbReference>
<sequence length="91" mass="10122">MLLSQTKLSHDNKKQNGSYGKIRIADKQQADEGKNVRDGNNHDGFDICSGPQTKGVLSISSTPFGGSAILLTFYNKEEMQSFIKKENEWLS</sequence>
<keyword evidence="3" id="KW-1185">Reference proteome</keyword>
<comment type="caution">
    <text evidence="2">The sequence shown here is derived from an EMBL/GenBank/DDBJ whole genome shotgun (WGS) entry which is preliminary data.</text>
</comment>
<dbReference type="EMBL" id="JAAGAX010000010">
    <property type="protein sequence ID" value="KAF2300101.1"/>
    <property type="molecule type" value="Genomic_DNA"/>
</dbReference>
<name>A0A6A6LFA1_HEVBR</name>
<feature type="region of interest" description="Disordered" evidence="1">
    <location>
        <begin position="1"/>
        <end position="47"/>
    </location>
</feature>
<evidence type="ECO:0000256" key="1">
    <source>
        <dbReference type="SAM" id="MobiDB-lite"/>
    </source>
</evidence>
<accession>A0A6A6LFA1</accession>
<proteinExistence type="predicted"/>
<evidence type="ECO:0000313" key="2">
    <source>
        <dbReference type="EMBL" id="KAF2300101.1"/>
    </source>
</evidence>